<protein>
    <submittedName>
        <fullName evidence="3">DUF1611 domain-containing protein</fullName>
    </submittedName>
</protein>
<dbReference type="PIRSF" id="PIRSF026760">
    <property type="entry name" value="UCP026760"/>
    <property type="match status" value="1"/>
</dbReference>
<dbReference type="Proteomes" id="UP001359886">
    <property type="component" value="Unassembled WGS sequence"/>
</dbReference>
<feature type="domain" description="D-glutamate N-acetyltransferase-like N-terminal" evidence="2">
    <location>
        <begin position="48"/>
        <end position="131"/>
    </location>
</feature>
<evidence type="ECO:0000259" key="2">
    <source>
        <dbReference type="Pfam" id="PF17396"/>
    </source>
</evidence>
<dbReference type="PANTHER" id="PTHR40690:SF1">
    <property type="entry name" value="DUF1611 DOMAIN-CONTAINING PROTEIN"/>
    <property type="match status" value="1"/>
</dbReference>
<dbReference type="InterPro" id="IPR035086">
    <property type="entry name" value="DgcN-like_C"/>
</dbReference>
<evidence type="ECO:0000313" key="3">
    <source>
        <dbReference type="EMBL" id="MEJ8566919.1"/>
    </source>
</evidence>
<accession>A0AAW9RC38</accession>
<dbReference type="AlphaFoldDB" id="A0AAW9RC38"/>
<gene>
    <name evidence="3" type="ORF">V3330_04725</name>
</gene>
<reference evidence="3 4" key="1">
    <citation type="submission" date="2024-02" db="EMBL/GenBank/DDBJ databases">
        <title>A novel Wenzhouxiangellaceae bacterium, isolated from coastal sediments.</title>
        <authorList>
            <person name="Du Z.-J."/>
            <person name="Ye Y.-Q."/>
            <person name="Zhang X.-Y."/>
        </authorList>
    </citation>
    <scope>NUCLEOTIDE SEQUENCE [LARGE SCALE GENOMIC DNA]</scope>
    <source>
        <strain evidence="3 4">CH-27</strain>
    </source>
</reference>
<dbReference type="PANTHER" id="PTHR40690">
    <property type="entry name" value="GLL3100 PROTEIN"/>
    <property type="match status" value="1"/>
</dbReference>
<name>A0AAW9RC38_9GAMM</name>
<sequence>MNELTTVKINPPYLILIGSEDDATYAKTAFGIVQWRPELVAGQFRFPGCTVDLGVPDMSIEDAAAAGVRSLLIGVAPVGGSVPDTWWAVMEAAARAGLDVVCGLHVKLTDQPGIVAAAESSGARLVDVRVPPPNLPVGNGRKRSGRRVLMVGTDCAIGKKYTALALHQAMQEAGMKATFRATGQTGIMIASQGIPIDSVVADFISGAAELLSPDNDPDHWDVVEGQGSLFHPGYSGVSLGLLHGSQPDAFVVCHDATRTRVAGWEHFSLPSLTECIELHVAAGRRTNPDIQCVGVSVNTSQVDAAERENCLQRFADETGLPCVDPLIDGCAPIVERINQQFPEKT</sequence>
<dbReference type="Pfam" id="PF17396">
    <property type="entry name" value="DUF1611_N"/>
    <property type="match status" value="1"/>
</dbReference>
<dbReference type="RefSeq" id="WP_354694237.1">
    <property type="nucleotide sequence ID" value="NZ_JAZHOG010000002.1"/>
</dbReference>
<evidence type="ECO:0000313" key="4">
    <source>
        <dbReference type="Proteomes" id="UP001359886"/>
    </source>
</evidence>
<dbReference type="InterPro" id="IPR035402">
    <property type="entry name" value="DgcN-like_N"/>
</dbReference>
<keyword evidence="4" id="KW-1185">Reference proteome</keyword>
<dbReference type="SUPFAM" id="SSF52540">
    <property type="entry name" value="P-loop containing nucleoside triphosphate hydrolases"/>
    <property type="match status" value="1"/>
</dbReference>
<dbReference type="EMBL" id="JAZHOG010000002">
    <property type="protein sequence ID" value="MEJ8566919.1"/>
    <property type="molecule type" value="Genomic_DNA"/>
</dbReference>
<organism evidence="3 4">
    <name type="scientific">Elongatibacter sediminis</name>
    <dbReference type="NCBI Taxonomy" id="3119006"/>
    <lineage>
        <taxon>Bacteria</taxon>
        <taxon>Pseudomonadati</taxon>
        <taxon>Pseudomonadota</taxon>
        <taxon>Gammaproteobacteria</taxon>
        <taxon>Chromatiales</taxon>
        <taxon>Wenzhouxiangellaceae</taxon>
        <taxon>Elongatibacter</taxon>
    </lineage>
</organism>
<evidence type="ECO:0000259" key="1">
    <source>
        <dbReference type="Pfam" id="PF07755"/>
    </source>
</evidence>
<feature type="domain" description="D-glutamate N-acetyltransferase-like C-terminal" evidence="1">
    <location>
        <begin position="137"/>
        <end position="334"/>
    </location>
</feature>
<dbReference type="InterPro" id="IPR027417">
    <property type="entry name" value="P-loop_NTPase"/>
</dbReference>
<dbReference type="Pfam" id="PF07755">
    <property type="entry name" value="DUF1611"/>
    <property type="match status" value="1"/>
</dbReference>
<dbReference type="InterPro" id="IPR011669">
    <property type="entry name" value="DgcN-like"/>
</dbReference>
<comment type="caution">
    <text evidence="3">The sequence shown here is derived from an EMBL/GenBank/DDBJ whole genome shotgun (WGS) entry which is preliminary data.</text>
</comment>
<dbReference type="Gene3D" id="3.40.50.720">
    <property type="entry name" value="NAD(P)-binding Rossmann-like Domain"/>
    <property type="match status" value="1"/>
</dbReference>
<dbReference type="Gene3D" id="3.40.50.300">
    <property type="entry name" value="P-loop containing nucleotide triphosphate hydrolases"/>
    <property type="match status" value="1"/>
</dbReference>
<proteinExistence type="predicted"/>